<dbReference type="InterPro" id="IPR016186">
    <property type="entry name" value="C-type_lectin-like/link_sf"/>
</dbReference>
<evidence type="ECO:0000256" key="2">
    <source>
        <dbReference type="PROSITE-ProRule" id="PRU00059"/>
    </source>
</evidence>
<feature type="domain" description="C-type lectin" evidence="5">
    <location>
        <begin position="172"/>
        <end position="289"/>
    </location>
</feature>
<dbReference type="Gene3D" id="2.60.120.290">
    <property type="entry name" value="Spermadhesin, CUB domain"/>
    <property type="match status" value="1"/>
</dbReference>
<dbReference type="CDD" id="cd00037">
    <property type="entry name" value="CLECT"/>
    <property type="match status" value="1"/>
</dbReference>
<reference evidence="6" key="1">
    <citation type="submission" date="2023-10" db="EMBL/GenBank/DDBJ databases">
        <title>Genome assembly of Pristionchus species.</title>
        <authorList>
            <person name="Yoshida K."/>
            <person name="Sommer R.J."/>
        </authorList>
    </citation>
    <scope>NUCLEOTIDE SEQUENCE</scope>
    <source>
        <strain evidence="6">RS0144</strain>
    </source>
</reference>
<evidence type="ECO:0000256" key="1">
    <source>
        <dbReference type="ARBA" id="ARBA00023157"/>
    </source>
</evidence>
<dbReference type="EMBL" id="BTSX01000005">
    <property type="protein sequence ID" value="GMS98988.1"/>
    <property type="molecule type" value="Genomic_DNA"/>
</dbReference>
<keyword evidence="7" id="KW-1185">Reference proteome</keyword>
<feature type="chain" id="PRO_5043842899" description="CUB domain-containing protein" evidence="3">
    <location>
        <begin position="17"/>
        <end position="404"/>
    </location>
</feature>
<dbReference type="PROSITE" id="PS50041">
    <property type="entry name" value="C_TYPE_LECTIN_2"/>
    <property type="match status" value="1"/>
</dbReference>
<dbReference type="InterPro" id="IPR001304">
    <property type="entry name" value="C-type_lectin-like"/>
</dbReference>
<accession>A0AAV5TY33</accession>
<dbReference type="PANTHER" id="PTHR22991">
    <property type="entry name" value="PROTEIN CBG13490"/>
    <property type="match status" value="1"/>
</dbReference>
<evidence type="ECO:0000313" key="7">
    <source>
        <dbReference type="Proteomes" id="UP001432027"/>
    </source>
</evidence>
<dbReference type="SMART" id="SM00034">
    <property type="entry name" value="CLECT"/>
    <property type="match status" value="1"/>
</dbReference>
<evidence type="ECO:0000313" key="6">
    <source>
        <dbReference type="EMBL" id="GMS98988.1"/>
    </source>
</evidence>
<dbReference type="SMART" id="SM00042">
    <property type="entry name" value="CUB"/>
    <property type="match status" value="1"/>
</dbReference>
<dbReference type="CDD" id="cd00041">
    <property type="entry name" value="CUB"/>
    <property type="match status" value="1"/>
</dbReference>
<evidence type="ECO:0000259" key="5">
    <source>
        <dbReference type="PROSITE" id="PS50041"/>
    </source>
</evidence>
<feature type="signal peptide" evidence="3">
    <location>
        <begin position="1"/>
        <end position="16"/>
    </location>
</feature>
<dbReference type="InterPro" id="IPR035914">
    <property type="entry name" value="Sperma_CUB_dom_sf"/>
</dbReference>
<dbReference type="PANTHER" id="PTHR22991:SF40">
    <property type="entry name" value="PROTEIN CBG13490"/>
    <property type="match status" value="1"/>
</dbReference>
<proteinExistence type="predicted"/>
<evidence type="ECO:0000256" key="3">
    <source>
        <dbReference type="SAM" id="SignalP"/>
    </source>
</evidence>
<evidence type="ECO:0008006" key="8">
    <source>
        <dbReference type="Google" id="ProtNLM"/>
    </source>
</evidence>
<dbReference type="PROSITE" id="PS00615">
    <property type="entry name" value="C_TYPE_LECTIN_1"/>
    <property type="match status" value="1"/>
</dbReference>
<evidence type="ECO:0000259" key="4">
    <source>
        <dbReference type="PROSITE" id="PS01180"/>
    </source>
</evidence>
<dbReference type="InterPro" id="IPR016187">
    <property type="entry name" value="CTDL_fold"/>
</dbReference>
<keyword evidence="3" id="KW-0732">Signal</keyword>
<name>A0AAV5TY33_9BILA</name>
<organism evidence="6 7">
    <name type="scientific">Pristionchus entomophagus</name>
    <dbReference type="NCBI Taxonomy" id="358040"/>
    <lineage>
        <taxon>Eukaryota</taxon>
        <taxon>Metazoa</taxon>
        <taxon>Ecdysozoa</taxon>
        <taxon>Nematoda</taxon>
        <taxon>Chromadorea</taxon>
        <taxon>Rhabditida</taxon>
        <taxon>Rhabditina</taxon>
        <taxon>Diplogasteromorpha</taxon>
        <taxon>Diplogasteroidea</taxon>
        <taxon>Neodiplogasteridae</taxon>
        <taxon>Pristionchus</taxon>
    </lineage>
</organism>
<dbReference type="InterPro" id="IPR018378">
    <property type="entry name" value="C-type_lectin_CS"/>
</dbReference>
<gene>
    <name evidence="6" type="ORF">PENTCL1PPCAC_21163</name>
</gene>
<protein>
    <recommendedName>
        <fullName evidence="8">CUB domain-containing protein</fullName>
    </recommendedName>
</protein>
<comment type="caution">
    <text evidence="6">The sequence shown here is derived from an EMBL/GenBank/DDBJ whole genome shotgun (WGS) entry which is preliminary data.</text>
</comment>
<feature type="domain" description="CUB" evidence="4">
    <location>
        <begin position="299"/>
        <end position="404"/>
    </location>
</feature>
<keyword evidence="1" id="KW-1015">Disulfide bond</keyword>
<dbReference type="InterPro" id="IPR050976">
    <property type="entry name" value="Snaclec"/>
</dbReference>
<dbReference type="Pfam" id="PF00059">
    <property type="entry name" value="Lectin_C"/>
    <property type="match status" value="1"/>
</dbReference>
<dbReference type="Proteomes" id="UP001432027">
    <property type="component" value="Unassembled WGS sequence"/>
</dbReference>
<dbReference type="InterPro" id="IPR000859">
    <property type="entry name" value="CUB_dom"/>
</dbReference>
<dbReference type="SUPFAM" id="SSF56436">
    <property type="entry name" value="C-type lectin-like"/>
    <property type="match status" value="2"/>
</dbReference>
<dbReference type="Gene3D" id="3.10.100.10">
    <property type="entry name" value="Mannose-Binding Protein A, subunit A"/>
    <property type="match status" value="2"/>
</dbReference>
<sequence length="404" mass="44797">MRRLLLILISLQLAQCSCPTGFQLERDGECRGNYTRISTIYNHASRDVIAKCNEIDGLPIIIHDDDHQNYWKTHVEGVGAWTVIGLVCNTISNRWIWADGSPLDYIPLPGFYNGELQKNCMPKQFWAIRSDGYWTYFETENTAYTTDVFCTTQLLQPLPVGEDCDDFESDDQDGVCYQVDAVSKTLLDAQTMCQSLGANLASVHNSQENAFLRRLAVSKGAVNGVFLGATFSQSKNDFEWIDGSFWDYDNFYPEYPQSGYGDCIGMDTSVSTGQWMNVECSMQLSVACEKRSLPPPISCNSGPYQDSGNITSPGYPYSASTPCDFILTVEQGKKVEVNVTVEANSCCDLLVLYDGGRDGGRIAAILTGELFNATFYAKSNVMTVSWQPHGGVNVQGMELTFRGV</sequence>
<comment type="caution">
    <text evidence="2">Lacks conserved residue(s) required for the propagation of feature annotation.</text>
</comment>
<dbReference type="SUPFAM" id="SSF49854">
    <property type="entry name" value="Spermadhesin, CUB domain"/>
    <property type="match status" value="1"/>
</dbReference>
<dbReference type="AlphaFoldDB" id="A0AAV5TY33"/>
<dbReference type="PROSITE" id="PS01180">
    <property type="entry name" value="CUB"/>
    <property type="match status" value="1"/>
</dbReference>
<dbReference type="Pfam" id="PF00431">
    <property type="entry name" value="CUB"/>
    <property type="match status" value="1"/>
</dbReference>